<evidence type="ECO:0000313" key="1">
    <source>
        <dbReference type="EMBL" id="GAG07430.1"/>
    </source>
</evidence>
<reference evidence="1" key="1">
    <citation type="journal article" date="2014" name="Front. Microbiol.">
        <title>High frequency of phylogenetically diverse reductive dehalogenase-homologous genes in deep subseafloor sedimentary metagenomes.</title>
        <authorList>
            <person name="Kawai M."/>
            <person name="Futagami T."/>
            <person name="Toyoda A."/>
            <person name="Takaki Y."/>
            <person name="Nishi S."/>
            <person name="Hori S."/>
            <person name="Arai W."/>
            <person name="Tsubouchi T."/>
            <person name="Morono Y."/>
            <person name="Uchiyama I."/>
            <person name="Ito T."/>
            <person name="Fujiyama A."/>
            <person name="Inagaki F."/>
            <person name="Takami H."/>
        </authorList>
    </citation>
    <scope>NUCLEOTIDE SEQUENCE</scope>
    <source>
        <strain evidence="1">Expedition CK06-06</strain>
    </source>
</reference>
<organism evidence="1">
    <name type="scientific">marine sediment metagenome</name>
    <dbReference type="NCBI Taxonomy" id="412755"/>
    <lineage>
        <taxon>unclassified sequences</taxon>
        <taxon>metagenomes</taxon>
        <taxon>ecological metagenomes</taxon>
    </lineage>
</organism>
<name>X0UP22_9ZZZZ</name>
<protein>
    <submittedName>
        <fullName evidence="1">Uncharacterized protein</fullName>
    </submittedName>
</protein>
<feature type="non-terminal residue" evidence="1">
    <location>
        <position position="1"/>
    </location>
</feature>
<gene>
    <name evidence="1" type="ORF">S01H1_36802</name>
</gene>
<dbReference type="EMBL" id="BARS01023085">
    <property type="protein sequence ID" value="GAG07430.1"/>
    <property type="molecule type" value="Genomic_DNA"/>
</dbReference>
<proteinExistence type="predicted"/>
<dbReference type="AlphaFoldDB" id="X0UP22"/>
<comment type="caution">
    <text evidence="1">The sequence shown here is derived from an EMBL/GenBank/DDBJ whole genome shotgun (WGS) entry which is preliminary data.</text>
</comment>
<sequence>FALVSLVKNPPTASYAGASTQENQLVATDDVTTTQEDMPVTTKPADTTIHSATGSIQWKPTNDQIETKEAVVVKVADSNRTPALNTQSFTITINPALPKIAKLTVLDGYNQRNRKTLSADGKTKLVQYSDNKRWGTNVGSYVSYDFPDLSIPVDAAIKSVVIRVEHFEEERFVHGKLEWAVGTGWPTKPVVWASINAPVHEEESHEAVDSWDVTNIADTREKINSLQLQIKNNNNVTNKKTLIDYIYVVVEWD</sequence>
<accession>X0UP22</accession>